<keyword evidence="2" id="KW-1185">Reference proteome</keyword>
<proteinExistence type="predicted"/>
<dbReference type="Proteomes" id="UP001152888">
    <property type="component" value="Unassembled WGS sequence"/>
</dbReference>
<dbReference type="AlphaFoldDB" id="A0A9P0LXV1"/>
<dbReference type="EMBL" id="CAKOFQ010007769">
    <property type="protein sequence ID" value="CAH2007840.1"/>
    <property type="molecule type" value="Genomic_DNA"/>
</dbReference>
<sequence length="61" mass="6949">MSTVEQKLKAPGGMVCNVPFEVLDRPTRNIILIHLGQEAARHLRSTNYCWENRTLPSTNIQ</sequence>
<evidence type="ECO:0000313" key="1">
    <source>
        <dbReference type="EMBL" id="CAH2007840.1"/>
    </source>
</evidence>
<gene>
    <name evidence="1" type="ORF">ACAOBT_LOCUS29872</name>
</gene>
<comment type="caution">
    <text evidence="1">The sequence shown here is derived from an EMBL/GenBank/DDBJ whole genome shotgun (WGS) entry which is preliminary data.</text>
</comment>
<evidence type="ECO:0000313" key="2">
    <source>
        <dbReference type="Proteomes" id="UP001152888"/>
    </source>
</evidence>
<accession>A0A9P0LXV1</accession>
<name>A0A9P0LXV1_ACAOB</name>
<organism evidence="1 2">
    <name type="scientific">Acanthoscelides obtectus</name>
    <name type="common">Bean weevil</name>
    <name type="synonym">Bruchus obtectus</name>
    <dbReference type="NCBI Taxonomy" id="200917"/>
    <lineage>
        <taxon>Eukaryota</taxon>
        <taxon>Metazoa</taxon>
        <taxon>Ecdysozoa</taxon>
        <taxon>Arthropoda</taxon>
        <taxon>Hexapoda</taxon>
        <taxon>Insecta</taxon>
        <taxon>Pterygota</taxon>
        <taxon>Neoptera</taxon>
        <taxon>Endopterygota</taxon>
        <taxon>Coleoptera</taxon>
        <taxon>Polyphaga</taxon>
        <taxon>Cucujiformia</taxon>
        <taxon>Chrysomeloidea</taxon>
        <taxon>Chrysomelidae</taxon>
        <taxon>Bruchinae</taxon>
        <taxon>Bruchini</taxon>
        <taxon>Acanthoscelides</taxon>
    </lineage>
</organism>
<protein>
    <submittedName>
        <fullName evidence="1">Uncharacterized protein</fullName>
    </submittedName>
</protein>
<reference evidence="1" key="1">
    <citation type="submission" date="2022-03" db="EMBL/GenBank/DDBJ databases">
        <authorList>
            <person name="Sayadi A."/>
        </authorList>
    </citation>
    <scope>NUCLEOTIDE SEQUENCE</scope>
</reference>